<evidence type="ECO:0000313" key="2">
    <source>
        <dbReference type="EMBL" id="AFZ51330.1"/>
    </source>
</evidence>
<feature type="signal peptide" evidence="1">
    <location>
        <begin position="1"/>
        <end position="31"/>
    </location>
</feature>
<organism evidence="2 3">
    <name type="scientific">Dactylococcopsis salina (strain PCC 8305)</name>
    <name type="common">Myxobactron salinum</name>
    <dbReference type="NCBI Taxonomy" id="13035"/>
    <lineage>
        <taxon>Bacteria</taxon>
        <taxon>Bacillati</taxon>
        <taxon>Cyanobacteriota</taxon>
        <taxon>Cyanophyceae</taxon>
        <taxon>Nodosilineales</taxon>
        <taxon>Cymatolegaceae</taxon>
        <taxon>Dactylococcopsis</taxon>
    </lineage>
</organism>
<dbReference type="InterPro" id="IPR026374">
    <property type="entry name" value="Cyano_PEP"/>
</dbReference>
<sequence length="196" mass="20064">MNQQSRTVFKSGALLVSAIALTSLISSPARAKGGPPSFDDPVACSTNNLSGASNCLGSFSGNDANSNLSGSFGINDWQQFSKIDSNSGSNSNLSVGGGNTSGTWSLNGLNSNSDYMVALKGGPSYSLYYLGRGETTAGGSWNTEGLAKGNGKPSPGLSHFTVYQGNSQAVPEPTTILGVMMAGGIGAWCKNKFNRS</sequence>
<reference evidence="2" key="1">
    <citation type="submission" date="2012-04" db="EMBL/GenBank/DDBJ databases">
        <title>Finished genome of Dactylococcopsis salina PCC 8305.</title>
        <authorList>
            <consortium name="US DOE Joint Genome Institute"/>
            <person name="Gugger M."/>
            <person name="Coursin T."/>
            <person name="Rippka R."/>
            <person name="Tandeau De Marsac N."/>
            <person name="Huntemann M."/>
            <person name="Wei C.-L."/>
            <person name="Han J."/>
            <person name="Detter J.C."/>
            <person name="Han C."/>
            <person name="Tapia R."/>
            <person name="Daligault H."/>
            <person name="Chen A."/>
            <person name="Krypides N."/>
            <person name="Mavromatis K."/>
            <person name="Markowitz V."/>
            <person name="Szeto E."/>
            <person name="Ivanova N."/>
            <person name="Ovchinnikova G."/>
            <person name="Pagani I."/>
            <person name="Pati A."/>
            <person name="Goodwin L."/>
            <person name="Peters L."/>
            <person name="Pitluck S."/>
            <person name="Woyke T."/>
            <person name="Kerfeld C."/>
        </authorList>
    </citation>
    <scope>NUCLEOTIDE SEQUENCE [LARGE SCALE GENOMIC DNA]</scope>
    <source>
        <strain evidence="2">PCC 8305</strain>
    </source>
</reference>
<dbReference type="KEGG" id="dsl:Dacsa_2758"/>
<keyword evidence="1" id="KW-0732">Signal</keyword>
<dbReference type="HOGENOM" id="CLU_111496_0_0_3"/>
<dbReference type="OrthoDB" id="574687at2"/>
<dbReference type="InterPro" id="IPR013424">
    <property type="entry name" value="Ice-binding_C"/>
</dbReference>
<dbReference type="NCBIfam" id="TIGR02595">
    <property type="entry name" value="PEP_CTERM"/>
    <property type="match status" value="1"/>
</dbReference>
<evidence type="ECO:0000256" key="1">
    <source>
        <dbReference type="SAM" id="SignalP"/>
    </source>
</evidence>
<evidence type="ECO:0000313" key="3">
    <source>
        <dbReference type="Proteomes" id="UP000010482"/>
    </source>
</evidence>
<gene>
    <name evidence="2" type="ORF">Dacsa_2758</name>
</gene>
<dbReference type="PATRIC" id="fig|13035.3.peg.3144"/>
<dbReference type="eggNOG" id="ENOG5032WFH">
    <property type="taxonomic scope" value="Bacteria"/>
</dbReference>
<dbReference type="Proteomes" id="UP000010482">
    <property type="component" value="Chromosome"/>
</dbReference>
<proteinExistence type="predicted"/>
<dbReference type="AlphaFoldDB" id="K9YYE8"/>
<accession>K9YYE8</accession>
<dbReference type="EMBL" id="CP003944">
    <property type="protein sequence ID" value="AFZ51330.1"/>
    <property type="molecule type" value="Genomic_DNA"/>
</dbReference>
<keyword evidence="3" id="KW-1185">Reference proteome</keyword>
<dbReference type="NCBIfam" id="TIGR04155">
    <property type="entry name" value="cyano_PEP"/>
    <property type="match status" value="1"/>
</dbReference>
<feature type="chain" id="PRO_5003938604" evidence="1">
    <location>
        <begin position="32"/>
        <end position="196"/>
    </location>
</feature>
<name>K9YYE8_DACS8</name>
<protein>
    <submittedName>
        <fullName evidence="2">PEP-CTERM putative exosortase interaction domain-containing protein</fullName>
    </submittedName>
</protein>
<dbReference type="RefSeq" id="WP_015230319.1">
    <property type="nucleotide sequence ID" value="NC_019780.1"/>
</dbReference>